<protein>
    <submittedName>
        <fullName evidence="2">Uncharacterized protein</fullName>
    </submittedName>
</protein>
<dbReference type="AlphaFoldDB" id="A0A1W0E317"/>
<feature type="region of interest" description="Disordered" evidence="1">
    <location>
        <begin position="144"/>
        <end position="232"/>
    </location>
</feature>
<comment type="caution">
    <text evidence="2">The sequence shown here is derived from an EMBL/GenBank/DDBJ whole genome shotgun (WGS) entry which is preliminary data.</text>
</comment>
<accession>A0A1W0E317</accession>
<evidence type="ECO:0000256" key="1">
    <source>
        <dbReference type="SAM" id="MobiDB-lite"/>
    </source>
</evidence>
<feature type="compositionally biased region" description="Low complexity" evidence="1">
    <location>
        <begin position="181"/>
        <end position="191"/>
    </location>
</feature>
<dbReference type="VEuPathDB" id="MicrosporidiaDB:EHP00_1675"/>
<gene>
    <name evidence="2" type="ORF">EHP00_1675</name>
</gene>
<name>A0A1W0E317_9MICR</name>
<evidence type="ECO:0000313" key="2">
    <source>
        <dbReference type="EMBL" id="OQS53624.1"/>
    </source>
</evidence>
<sequence length="395" mass="46018">MLFCLLNVIYSLIYNYIDNGDEKCTLFVNGSKNEELTAKIKEANYKETSDKLKIRLIKYVNEHRKIILEIQNSTQREVEIWEISSNPSDPCKNIPYEVKGYDNMVQLCLSRNYSVKFTKYKNGKKIESCYDSNTDKYKKERGILSEISDNENPSENEFLNQINRDNRKKRLPPRQDKKASVEQGSISQDSSSSKDIRDTYKSSFTPKPVSKKVVASTSKAEPTVDKNKDDKTEVETEGFMKRNLSWALEWFYKKKEEPQKSKEKKIDVLPIILESMIEKGDEIFSDISREEICEKVKAVVLELLTEMVLNNSKADKKYNNLKIFYKKVSENVELIFEIVETILDCMERKNIKISYETFIKVILQKIKTDEEKAKFADVMNMFLEHVLNPAPVINS</sequence>
<dbReference type="Proteomes" id="UP000192758">
    <property type="component" value="Unassembled WGS sequence"/>
</dbReference>
<proteinExistence type="predicted"/>
<reference evidence="2 3" key="1">
    <citation type="journal article" date="2017" name="Environ. Microbiol.">
        <title>Decay of the glycolytic pathway and adaptation to intranuclear parasitism within Enterocytozoonidae microsporidia.</title>
        <authorList>
            <person name="Wiredu Boakye D."/>
            <person name="Jaroenlak P."/>
            <person name="Prachumwat A."/>
            <person name="Williams T.A."/>
            <person name="Bateman K.S."/>
            <person name="Itsathitphaisarn O."/>
            <person name="Sritunyalucksana K."/>
            <person name="Paszkiewicz K.H."/>
            <person name="Moore K.A."/>
            <person name="Stentiford G.D."/>
            <person name="Williams B.A."/>
        </authorList>
    </citation>
    <scope>NUCLEOTIDE SEQUENCE [LARGE SCALE GENOMIC DNA]</scope>
    <source>
        <strain evidence="2 3">TH1</strain>
    </source>
</reference>
<organism evidence="2 3">
    <name type="scientific">Ecytonucleospora hepatopenaei</name>
    <dbReference type="NCBI Taxonomy" id="646526"/>
    <lineage>
        <taxon>Eukaryota</taxon>
        <taxon>Fungi</taxon>
        <taxon>Fungi incertae sedis</taxon>
        <taxon>Microsporidia</taxon>
        <taxon>Enterocytozoonidae</taxon>
        <taxon>Ecytonucleospora</taxon>
    </lineage>
</organism>
<keyword evidence="3" id="KW-1185">Reference proteome</keyword>
<dbReference type="EMBL" id="MNPJ01000027">
    <property type="protein sequence ID" value="OQS53624.1"/>
    <property type="molecule type" value="Genomic_DNA"/>
</dbReference>
<feature type="compositionally biased region" description="Basic and acidic residues" evidence="1">
    <location>
        <begin position="222"/>
        <end position="232"/>
    </location>
</feature>
<evidence type="ECO:0000313" key="3">
    <source>
        <dbReference type="Proteomes" id="UP000192758"/>
    </source>
</evidence>